<dbReference type="EMBL" id="SMJZ01000234">
    <property type="protein sequence ID" value="TDB98945.1"/>
    <property type="molecule type" value="Genomic_DNA"/>
</dbReference>
<dbReference type="AlphaFoldDB" id="A0A4V2XIJ9"/>
<protein>
    <submittedName>
        <fullName evidence="1">Thiamine biosynthesis protein ThiF</fullName>
    </submittedName>
</protein>
<reference evidence="1 2" key="1">
    <citation type="submission" date="2019-02" db="EMBL/GenBank/DDBJ databases">
        <title>Draft genome sequences of novel Actinobacteria.</title>
        <authorList>
            <person name="Sahin N."/>
            <person name="Ay H."/>
            <person name="Saygin H."/>
        </authorList>
    </citation>
    <scope>NUCLEOTIDE SEQUENCE [LARGE SCALE GENOMIC DNA]</scope>
    <source>
        <strain evidence="1 2">KC201</strain>
    </source>
</reference>
<dbReference type="Proteomes" id="UP000295157">
    <property type="component" value="Unassembled WGS sequence"/>
</dbReference>
<evidence type="ECO:0000313" key="2">
    <source>
        <dbReference type="Proteomes" id="UP000295157"/>
    </source>
</evidence>
<accession>A0A4V2XIJ9</accession>
<evidence type="ECO:0000313" key="1">
    <source>
        <dbReference type="EMBL" id="TDB98945.1"/>
    </source>
</evidence>
<gene>
    <name evidence="1" type="ORF">E1267_38215</name>
</gene>
<sequence>MRPRVKPALRRIVRDEHTLQYGAHPLRAVMLSGLSRPVRAWIESLDGTRDLRQVLRGAADAGLEEDHARSVLDQLIRQGAVHDAAAGPGSLRDLPLAERDRLRPELDALDLASTSPEGGIAVLERRRGKRV</sequence>
<name>A0A4V2XIJ9_9ACTN</name>
<organism evidence="1 2">
    <name type="scientific">Nonomuraea longispora</name>
    <dbReference type="NCBI Taxonomy" id="1848320"/>
    <lineage>
        <taxon>Bacteria</taxon>
        <taxon>Bacillati</taxon>
        <taxon>Actinomycetota</taxon>
        <taxon>Actinomycetes</taxon>
        <taxon>Streptosporangiales</taxon>
        <taxon>Streptosporangiaceae</taxon>
        <taxon>Nonomuraea</taxon>
    </lineage>
</organism>
<feature type="non-terminal residue" evidence="1">
    <location>
        <position position="131"/>
    </location>
</feature>
<comment type="caution">
    <text evidence="1">The sequence shown here is derived from an EMBL/GenBank/DDBJ whole genome shotgun (WGS) entry which is preliminary data.</text>
</comment>
<proteinExistence type="predicted"/>
<keyword evidence="2" id="KW-1185">Reference proteome</keyword>